<protein>
    <submittedName>
        <fullName evidence="2">Uncharacterized protein</fullName>
    </submittedName>
</protein>
<dbReference type="EMBL" id="KI913217">
    <property type="protein sequence ID" value="ETV66084.1"/>
    <property type="molecule type" value="Genomic_DNA"/>
</dbReference>
<dbReference type="RefSeq" id="XP_009844413.1">
    <property type="nucleotide sequence ID" value="XM_009846111.1"/>
</dbReference>
<organism evidence="2">
    <name type="scientific">Aphanomyces astaci</name>
    <name type="common">Crayfish plague agent</name>
    <dbReference type="NCBI Taxonomy" id="112090"/>
    <lineage>
        <taxon>Eukaryota</taxon>
        <taxon>Sar</taxon>
        <taxon>Stramenopiles</taxon>
        <taxon>Oomycota</taxon>
        <taxon>Saprolegniomycetes</taxon>
        <taxon>Saprolegniales</taxon>
        <taxon>Verrucalvaceae</taxon>
        <taxon>Aphanomyces</taxon>
    </lineage>
</organism>
<name>W4FGV8_APHAT</name>
<gene>
    <name evidence="2" type="ORF">H257_17348</name>
</gene>
<evidence type="ECO:0000256" key="1">
    <source>
        <dbReference type="SAM" id="MobiDB-lite"/>
    </source>
</evidence>
<feature type="region of interest" description="Disordered" evidence="1">
    <location>
        <begin position="120"/>
        <end position="159"/>
    </location>
</feature>
<feature type="compositionally biased region" description="Low complexity" evidence="1">
    <location>
        <begin position="125"/>
        <end position="140"/>
    </location>
</feature>
<dbReference type="OrthoDB" id="10555831at2759"/>
<dbReference type="VEuPathDB" id="FungiDB:H257_17348"/>
<reference evidence="2" key="1">
    <citation type="submission" date="2013-12" db="EMBL/GenBank/DDBJ databases">
        <title>The Genome Sequence of Aphanomyces astaci APO3.</title>
        <authorList>
            <consortium name="The Broad Institute Genomics Platform"/>
            <person name="Russ C."/>
            <person name="Tyler B."/>
            <person name="van West P."/>
            <person name="Dieguez-Uribeondo J."/>
            <person name="Young S.K."/>
            <person name="Zeng Q."/>
            <person name="Gargeya S."/>
            <person name="Fitzgerald M."/>
            <person name="Abouelleil A."/>
            <person name="Alvarado L."/>
            <person name="Chapman S.B."/>
            <person name="Gainer-Dewar J."/>
            <person name="Goldberg J."/>
            <person name="Griggs A."/>
            <person name="Gujja S."/>
            <person name="Hansen M."/>
            <person name="Howarth C."/>
            <person name="Imamovic A."/>
            <person name="Ireland A."/>
            <person name="Larimer J."/>
            <person name="McCowan C."/>
            <person name="Murphy C."/>
            <person name="Pearson M."/>
            <person name="Poon T.W."/>
            <person name="Priest M."/>
            <person name="Roberts A."/>
            <person name="Saif S."/>
            <person name="Shea T."/>
            <person name="Sykes S."/>
            <person name="Wortman J."/>
            <person name="Nusbaum C."/>
            <person name="Birren B."/>
        </authorList>
    </citation>
    <scope>NUCLEOTIDE SEQUENCE [LARGE SCALE GENOMIC DNA]</scope>
    <source>
        <strain evidence="2">APO3</strain>
    </source>
</reference>
<feature type="compositionally biased region" description="Pro residues" evidence="1">
    <location>
        <begin position="64"/>
        <end position="82"/>
    </location>
</feature>
<evidence type="ECO:0000313" key="2">
    <source>
        <dbReference type="EMBL" id="ETV66084.1"/>
    </source>
</evidence>
<feature type="region of interest" description="Disordered" evidence="1">
    <location>
        <begin position="64"/>
        <end position="88"/>
    </location>
</feature>
<dbReference type="GeneID" id="20819344"/>
<dbReference type="AlphaFoldDB" id="W4FGV8"/>
<sequence>MESYRGTPEPPQSTEDEAIQRLAAEILHDIDSYGAGDEAMLTEDGVQHLVTAYVERSGIMSPVLPPPYGAPPSHEPPPPPSPQSSSISSFQVYQTNVQLFQDMRSQRETQFSKHLTAVIQRDRASSSSSSSDSGSSSGYSSDDDHEADSTRPPATVDAAIPPTDVACQTDQLGNVSSATKDSPKIRLECSHRDAQVQANMASESTSMDTSSQVGSIQPCCHFPCNVYVQSKREACHMSIQTNRLMLKEVGITTLPLSVRDCGTAMSPKSAFVALLKTKVMTPASSPRDFELDLSNLNWRLPAVP</sequence>
<accession>W4FGV8</accession>
<proteinExistence type="predicted"/>